<dbReference type="EMBL" id="GL876966">
    <property type="protein sequence ID" value="KLU81892.1"/>
    <property type="molecule type" value="Genomic_DNA"/>
</dbReference>
<reference evidence="3" key="1">
    <citation type="submission" date="2010-05" db="EMBL/GenBank/DDBJ databases">
        <title>The Genome Sequence of Magnaporthe poae strain ATCC 64411.</title>
        <authorList>
            <consortium name="The Broad Institute Genome Sequencing Platform"/>
            <consortium name="Broad Institute Genome Sequencing Center for Infectious Disease"/>
            <person name="Ma L.-J."/>
            <person name="Dead R."/>
            <person name="Young S."/>
            <person name="Zeng Q."/>
            <person name="Koehrsen M."/>
            <person name="Alvarado L."/>
            <person name="Berlin A."/>
            <person name="Chapman S.B."/>
            <person name="Chen Z."/>
            <person name="Freedman E."/>
            <person name="Gellesch M."/>
            <person name="Goldberg J."/>
            <person name="Griggs A."/>
            <person name="Gujja S."/>
            <person name="Heilman E.R."/>
            <person name="Heiman D."/>
            <person name="Hepburn T."/>
            <person name="Howarth C."/>
            <person name="Jen D."/>
            <person name="Larson L."/>
            <person name="Mehta T."/>
            <person name="Neiman D."/>
            <person name="Pearson M."/>
            <person name="Roberts A."/>
            <person name="Saif S."/>
            <person name="Shea T."/>
            <person name="Shenoy N."/>
            <person name="Sisk P."/>
            <person name="Stolte C."/>
            <person name="Sykes S."/>
            <person name="Walk T."/>
            <person name="White J."/>
            <person name="Yandava C."/>
            <person name="Haas B."/>
            <person name="Nusbaum C."/>
            <person name="Birren B."/>
        </authorList>
    </citation>
    <scope>NUCLEOTIDE SEQUENCE</scope>
    <source>
        <strain evidence="3">ATCC 64411</strain>
    </source>
</reference>
<accession>A0A0C4DMG6</accession>
<evidence type="ECO:0000256" key="2">
    <source>
        <dbReference type="SAM" id="SignalP"/>
    </source>
</evidence>
<evidence type="ECO:0000313" key="4">
    <source>
        <dbReference type="EnsemblFungi" id="MAPG_00973T0"/>
    </source>
</evidence>
<evidence type="ECO:0000256" key="1">
    <source>
        <dbReference type="SAM" id="MobiDB-lite"/>
    </source>
</evidence>
<evidence type="ECO:0008006" key="6">
    <source>
        <dbReference type="Google" id="ProtNLM"/>
    </source>
</evidence>
<dbReference type="AlphaFoldDB" id="A0A0C4DMG6"/>
<dbReference type="VEuPathDB" id="FungiDB:MAPG_00973"/>
<evidence type="ECO:0000313" key="3">
    <source>
        <dbReference type="EMBL" id="KLU81892.1"/>
    </source>
</evidence>
<dbReference type="EnsemblFungi" id="MAPG_00973T0">
    <property type="protein sequence ID" value="MAPG_00973T0"/>
    <property type="gene ID" value="MAPG_00973"/>
</dbReference>
<feature type="compositionally biased region" description="Basic and acidic residues" evidence="1">
    <location>
        <begin position="44"/>
        <end position="59"/>
    </location>
</feature>
<protein>
    <recommendedName>
        <fullName evidence="6">Secreted protein</fullName>
    </recommendedName>
</protein>
<reference evidence="3" key="3">
    <citation type="submission" date="2011-03" db="EMBL/GenBank/DDBJ databases">
        <title>Annotation of Magnaporthe poae ATCC 64411.</title>
        <authorList>
            <person name="Ma L.-J."/>
            <person name="Dead R."/>
            <person name="Young S.K."/>
            <person name="Zeng Q."/>
            <person name="Gargeya S."/>
            <person name="Fitzgerald M."/>
            <person name="Haas B."/>
            <person name="Abouelleil A."/>
            <person name="Alvarado L."/>
            <person name="Arachchi H.M."/>
            <person name="Berlin A."/>
            <person name="Brown A."/>
            <person name="Chapman S.B."/>
            <person name="Chen Z."/>
            <person name="Dunbar C."/>
            <person name="Freedman E."/>
            <person name="Gearin G."/>
            <person name="Gellesch M."/>
            <person name="Goldberg J."/>
            <person name="Griggs A."/>
            <person name="Gujja S."/>
            <person name="Heiman D."/>
            <person name="Howarth C."/>
            <person name="Larson L."/>
            <person name="Lui A."/>
            <person name="MacDonald P.J.P."/>
            <person name="Mehta T."/>
            <person name="Montmayeur A."/>
            <person name="Murphy C."/>
            <person name="Neiman D."/>
            <person name="Pearson M."/>
            <person name="Priest M."/>
            <person name="Roberts A."/>
            <person name="Saif S."/>
            <person name="Shea T."/>
            <person name="Shenoy N."/>
            <person name="Sisk P."/>
            <person name="Stolte C."/>
            <person name="Sykes S."/>
            <person name="Yandava C."/>
            <person name="Wortman J."/>
            <person name="Nusbaum C."/>
            <person name="Birren B."/>
        </authorList>
    </citation>
    <scope>NUCLEOTIDE SEQUENCE</scope>
    <source>
        <strain evidence="3">ATCC 64411</strain>
    </source>
</reference>
<name>A0A0C4DMG6_MAGP6</name>
<dbReference type="EMBL" id="ADBL01000231">
    <property type="status" value="NOT_ANNOTATED_CDS"/>
    <property type="molecule type" value="Genomic_DNA"/>
</dbReference>
<dbReference type="OrthoDB" id="2411602at2759"/>
<evidence type="ECO:0000313" key="5">
    <source>
        <dbReference type="Proteomes" id="UP000011715"/>
    </source>
</evidence>
<dbReference type="Proteomes" id="UP000011715">
    <property type="component" value="Unassembled WGS sequence"/>
</dbReference>
<organism evidence="4 5">
    <name type="scientific">Magnaporthiopsis poae (strain ATCC 64411 / 73-15)</name>
    <name type="common">Kentucky bluegrass fungus</name>
    <name type="synonym">Magnaporthe poae</name>
    <dbReference type="NCBI Taxonomy" id="644358"/>
    <lineage>
        <taxon>Eukaryota</taxon>
        <taxon>Fungi</taxon>
        <taxon>Dikarya</taxon>
        <taxon>Ascomycota</taxon>
        <taxon>Pezizomycotina</taxon>
        <taxon>Sordariomycetes</taxon>
        <taxon>Sordariomycetidae</taxon>
        <taxon>Magnaporthales</taxon>
        <taxon>Magnaporthaceae</taxon>
        <taxon>Magnaporthiopsis</taxon>
    </lineage>
</organism>
<feature type="chain" id="PRO_5009385118" description="Secreted protein" evidence="2">
    <location>
        <begin position="28"/>
        <end position="114"/>
    </location>
</feature>
<gene>
    <name evidence="3" type="ORF">MAPG_00973</name>
</gene>
<reference evidence="5" key="2">
    <citation type="submission" date="2010-05" db="EMBL/GenBank/DDBJ databases">
        <title>The genome sequence of Magnaporthe poae strain ATCC 64411.</title>
        <authorList>
            <person name="Ma L.-J."/>
            <person name="Dead R."/>
            <person name="Young S."/>
            <person name="Zeng Q."/>
            <person name="Koehrsen M."/>
            <person name="Alvarado L."/>
            <person name="Berlin A."/>
            <person name="Chapman S.B."/>
            <person name="Chen Z."/>
            <person name="Freedman E."/>
            <person name="Gellesch M."/>
            <person name="Goldberg J."/>
            <person name="Griggs A."/>
            <person name="Gujja S."/>
            <person name="Heilman E.R."/>
            <person name="Heiman D."/>
            <person name="Hepburn T."/>
            <person name="Howarth C."/>
            <person name="Jen D."/>
            <person name="Larson L."/>
            <person name="Mehta T."/>
            <person name="Neiman D."/>
            <person name="Pearson M."/>
            <person name="Roberts A."/>
            <person name="Saif S."/>
            <person name="Shea T."/>
            <person name="Shenoy N."/>
            <person name="Sisk P."/>
            <person name="Stolte C."/>
            <person name="Sykes S."/>
            <person name="Walk T."/>
            <person name="White J."/>
            <person name="Yandava C."/>
            <person name="Haas B."/>
            <person name="Nusbaum C."/>
            <person name="Birren B."/>
        </authorList>
    </citation>
    <scope>NUCLEOTIDE SEQUENCE [LARGE SCALE GENOMIC DNA]</scope>
    <source>
        <strain evidence="5">ATCC 64411 / 73-15</strain>
    </source>
</reference>
<proteinExistence type="predicted"/>
<feature type="signal peptide" evidence="2">
    <location>
        <begin position="1"/>
        <end position="27"/>
    </location>
</feature>
<sequence>MISSRSSRFFFFFFFLVAGLLCPRSTRDRSQRCEEKSNGSRRREKTDETRRNKTRNVEKKDSVEYELHAVVYLQHGRAPSKNVNATSIADTSQRLPRHRDFCFLCLCLFVQRQP</sequence>
<feature type="region of interest" description="Disordered" evidence="1">
    <location>
        <begin position="25"/>
        <end position="59"/>
    </location>
</feature>
<keyword evidence="2" id="KW-0732">Signal</keyword>
<reference evidence="4" key="4">
    <citation type="journal article" date="2015" name="G3 (Bethesda)">
        <title>Genome sequences of three phytopathogenic species of the Magnaporthaceae family of fungi.</title>
        <authorList>
            <person name="Okagaki L.H."/>
            <person name="Nunes C.C."/>
            <person name="Sailsbery J."/>
            <person name="Clay B."/>
            <person name="Brown D."/>
            <person name="John T."/>
            <person name="Oh Y."/>
            <person name="Young N."/>
            <person name="Fitzgerald M."/>
            <person name="Haas B.J."/>
            <person name="Zeng Q."/>
            <person name="Young S."/>
            <person name="Adiconis X."/>
            <person name="Fan L."/>
            <person name="Levin J.Z."/>
            <person name="Mitchell T.K."/>
            <person name="Okubara P.A."/>
            <person name="Farman M.L."/>
            <person name="Kohn L.M."/>
            <person name="Birren B."/>
            <person name="Ma L.-J."/>
            <person name="Dean R.A."/>
        </authorList>
    </citation>
    <scope>NUCLEOTIDE SEQUENCE</scope>
    <source>
        <strain evidence="4">ATCC 64411 / 73-15</strain>
    </source>
</reference>
<keyword evidence="5" id="KW-1185">Reference proteome</keyword>
<reference evidence="4" key="5">
    <citation type="submission" date="2015-06" db="UniProtKB">
        <authorList>
            <consortium name="EnsemblFungi"/>
        </authorList>
    </citation>
    <scope>IDENTIFICATION</scope>
    <source>
        <strain evidence="4">ATCC 64411</strain>
    </source>
</reference>
<feature type="compositionally biased region" description="Basic and acidic residues" evidence="1">
    <location>
        <begin position="25"/>
        <end position="38"/>
    </location>
</feature>